<keyword evidence="2" id="KW-1185">Reference proteome</keyword>
<organism evidence="1 2">
    <name type="scientific">Durusdinium trenchii</name>
    <dbReference type="NCBI Taxonomy" id="1381693"/>
    <lineage>
        <taxon>Eukaryota</taxon>
        <taxon>Sar</taxon>
        <taxon>Alveolata</taxon>
        <taxon>Dinophyceae</taxon>
        <taxon>Suessiales</taxon>
        <taxon>Symbiodiniaceae</taxon>
        <taxon>Durusdinium</taxon>
    </lineage>
</organism>
<sequence length="242" mass="27583">MFVLCHRAHFIAFRWLDNQFEINFSNRTHTWQKACVFNDLGSDEALWQDGKGVWHVNSLAMEGIFEIIDHTDDFATFPEQADCQGGKEVPFSSDDLHNLVLRQTNAAATDAAAIDVRRNRWSRARHGRWRRRFNIGTYEPRLLAADLCGGASSCGETDTKRRKLDLLFAKVREDALFTREQIRHNKLVARSVHVGRTAGKQFAPSTTKKITEGLSSLRDGQLMPLLPQLLQSGYIQRSIMPK</sequence>
<reference evidence="1 2" key="1">
    <citation type="submission" date="2024-02" db="EMBL/GenBank/DDBJ databases">
        <authorList>
            <person name="Chen Y."/>
            <person name="Shah S."/>
            <person name="Dougan E. K."/>
            <person name="Thang M."/>
            <person name="Chan C."/>
        </authorList>
    </citation>
    <scope>NUCLEOTIDE SEQUENCE [LARGE SCALE GENOMIC DNA]</scope>
</reference>
<dbReference type="EMBL" id="CAXAMM010012044">
    <property type="protein sequence ID" value="CAK9027790.1"/>
    <property type="molecule type" value="Genomic_DNA"/>
</dbReference>
<protein>
    <submittedName>
        <fullName evidence="1">Uncharacterized protein</fullName>
    </submittedName>
</protein>
<feature type="non-terminal residue" evidence="1">
    <location>
        <position position="242"/>
    </location>
</feature>
<accession>A0ABP0KLT0</accession>
<name>A0ABP0KLT0_9DINO</name>
<comment type="caution">
    <text evidence="1">The sequence shown here is derived from an EMBL/GenBank/DDBJ whole genome shotgun (WGS) entry which is preliminary data.</text>
</comment>
<gene>
    <name evidence="1" type="ORF">SCF082_LOCUS18081</name>
</gene>
<evidence type="ECO:0000313" key="1">
    <source>
        <dbReference type="EMBL" id="CAK9027790.1"/>
    </source>
</evidence>
<proteinExistence type="predicted"/>
<dbReference type="Proteomes" id="UP001642464">
    <property type="component" value="Unassembled WGS sequence"/>
</dbReference>
<evidence type="ECO:0000313" key="2">
    <source>
        <dbReference type="Proteomes" id="UP001642464"/>
    </source>
</evidence>